<keyword evidence="4" id="KW-1185">Reference proteome</keyword>
<evidence type="ECO:0000313" key="4">
    <source>
        <dbReference type="Proteomes" id="UP000271974"/>
    </source>
</evidence>
<sequence>MRMRVCLPGHASSHTATVLLLIACLSYLLESVVSQTCEDKCRNTFNYYNSFLQSPVLVQYYYQSCLSRCYVPVGGNQVYPGSQIWPTPPASTAAPLPWWQQIYQQNPQPQQPTWQQPQQQPQQPTWQQPQQPQQPTWQQPQQYIQPQLQPQQ</sequence>
<dbReference type="PROSITE" id="PS51257">
    <property type="entry name" value="PROKAR_LIPOPROTEIN"/>
    <property type="match status" value="1"/>
</dbReference>
<comment type="caution">
    <text evidence="3">The sequence shown here is derived from an EMBL/GenBank/DDBJ whole genome shotgun (WGS) entry which is preliminary data.</text>
</comment>
<keyword evidence="2" id="KW-0732">Signal</keyword>
<dbReference type="EMBL" id="RQTK01000124">
    <property type="protein sequence ID" value="RUS86908.1"/>
    <property type="molecule type" value="Genomic_DNA"/>
</dbReference>
<evidence type="ECO:0000256" key="2">
    <source>
        <dbReference type="SAM" id="SignalP"/>
    </source>
</evidence>
<evidence type="ECO:0000256" key="1">
    <source>
        <dbReference type="SAM" id="MobiDB-lite"/>
    </source>
</evidence>
<dbReference type="Proteomes" id="UP000271974">
    <property type="component" value="Unassembled WGS sequence"/>
</dbReference>
<accession>A0A433TZK4</accession>
<protein>
    <submittedName>
        <fullName evidence="3">Uncharacterized protein</fullName>
    </submittedName>
</protein>
<feature type="chain" id="PRO_5019249886" evidence="2">
    <location>
        <begin position="35"/>
        <end position="152"/>
    </location>
</feature>
<feature type="region of interest" description="Disordered" evidence="1">
    <location>
        <begin position="106"/>
        <end position="152"/>
    </location>
</feature>
<gene>
    <name evidence="3" type="ORF">EGW08_005313</name>
</gene>
<name>A0A433TZK4_ELYCH</name>
<feature type="non-terminal residue" evidence="3">
    <location>
        <position position="152"/>
    </location>
</feature>
<evidence type="ECO:0000313" key="3">
    <source>
        <dbReference type="EMBL" id="RUS86908.1"/>
    </source>
</evidence>
<organism evidence="3 4">
    <name type="scientific">Elysia chlorotica</name>
    <name type="common">Eastern emerald elysia</name>
    <name type="synonym">Sea slug</name>
    <dbReference type="NCBI Taxonomy" id="188477"/>
    <lineage>
        <taxon>Eukaryota</taxon>
        <taxon>Metazoa</taxon>
        <taxon>Spiralia</taxon>
        <taxon>Lophotrochozoa</taxon>
        <taxon>Mollusca</taxon>
        <taxon>Gastropoda</taxon>
        <taxon>Heterobranchia</taxon>
        <taxon>Euthyneura</taxon>
        <taxon>Panpulmonata</taxon>
        <taxon>Sacoglossa</taxon>
        <taxon>Placobranchoidea</taxon>
        <taxon>Plakobranchidae</taxon>
        <taxon>Elysia</taxon>
    </lineage>
</organism>
<dbReference type="OrthoDB" id="10527932at2759"/>
<feature type="signal peptide" evidence="2">
    <location>
        <begin position="1"/>
        <end position="34"/>
    </location>
</feature>
<proteinExistence type="predicted"/>
<dbReference type="AlphaFoldDB" id="A0A433TZK4"/>
<reference evidence="3 4" key="1">
    <citation type="submission" date="2019-01" db="EMBL/GenBank/DDBJ databases">
        <title>A draft genome assembly of the solar-powered sea slug Elysia chlorotica.</title>
        <authorList>
            <person name="Cai H."/>
            <person name="Li Q."/>
            <person name="Fang X."/>
            <person name="Li J."/>
            <person name="Curtis N.E."/>
            <person name="Altenburger A."/>
            <person name="Shibata T."/>
            <person name="Feng M."/>
            <person name="Maeda T."/>
            <person name="Schwartz J.A."/>
            <person name="Shigenobu S."/>
            <person name="Lundholm N."/>
            <person name="Nishiyama T."/>
            <person name="Yang H."/>
            <person name="Hasebe M."/>
            <person name="Li S."/>
            <person name="Pierce S.K."/>
            <person name="Wang J."/>
        </authorList>
    </citation>
    <scope>NUCLEOTIDE SEQUENCE [LARGE SCALE GENOMIC DNA]</scope>
    <source>
        <strain evidence="3">EC2010</strain>
        <tissue evidence="3">Whole organism of an adult</tissue>
    </source>
</reference>